<proteinExistence type="predicted"/>
<evidence type="ECO:0000313" key="1">
    <source>
        <dbReference type="EMBL" id="EKM25302.1"/>
    </source>
</evidence>
<dbReference type="EMBL" id="AJSR01002874">
    <property type="protein sequence ID" value="EKM25302.1"/>
    <property type="molecule type" value="Genomic_DNA"/>
</dbReference>
<organism evidence="1 2">
    <name type="scientific">Vibrio harveyi</name>
    <name type="common">Beneckea harveyi</name>
    <dbReference type="NCBI Taxonomy" id="669"/>
    <lineage>
        <taxon>Bacteria</taxon>
        <taxon>Pseudomonadati</taxon>
        <taxon>Pseudomonadota</taxon>
        <taxon>Gammaproteobacteria</taxon>
        <taxon>Vibrionales</taxon>
        <taxon>Vibrionaceae</taxon>
        <taxon>Vibrio</taxon>
    </lineage>
</organism>
<sequence>DYYIIDIHRKTVAPNRAQTVCISKFSSPYSTDCVSHSRRPTCG</sequence>
<protein>
    <submittedName>
        <fullName evidence="1">Uncharacterized protein</fullName>
    </submittedName>
</protein>
<accession>A0A454CMK2</accession>
<name>A0A454CMK2_VIBHA</name>
<dbReference type="AlphaFoldDB" id="A0A454CMK2"/>
<reference evidence="1 2" key="1">
    <citation type="submission" date="2012-10" db="EMBL/GenBank/DDBJ databases">
        <title>Genome sequence of Vibrio Cholerae HENC-02.</title>
        <authorList>
            <person name="Eppinger M."/>
            <person name="Hasan N.A."/>
            <person name="Sengamalay N."/>
            <person name="Hine E."/>
            <person name="Su Q."/>
            <person name="Daugherty S.C."/>
            <person name="Young S."/>
            <person name="Sadzewicz L."/>
            <person name="Tallon L."/>
            <person name="Cebula T.A."/>
            <person name="Ravel J."/>
            <person name="Colwell R.R."/>
        </authorList>
    </citation>
    <scope>NUCLEOTIDE SEQUENCE [LARGE SCALE GENOMIC DNA]</scope>
    <source>
        <strain evidence="1 2">HENC-02</strain>
    </source>
</reference>
<feature type="non-terminal residue" evidence="1">
    <location>
        <position position="1"/>
    </location>
</feature>
<dbReference type="Proteomes" id="UP000008367">
    <property type="component" value="Unassembled WGS sequence"/>
</dbReference>
<gene>
    <name evidence="1" type="ORF">VCHENC02_0386</name>
</gene>
<comment type="caution">
    <text evidence="1">The sequence shown here is derived from an EMBL/GenBank/DDBJ whole genome shotgun (WGS) entry which is preliminary data.</text>
</comment>
<evidence type="ECO:0000313" key="2">
    <source>
        <dbReference type="Proteomes" id="UP000008367"/>
    </source>
</evidence>